<dbReference type="Pfam" id="PF00072">
    <property type="entry name" value="Response_reg"/>
    <property type="match status" value="1"/>
</dbReference>
<dbReference type="Pfam" id="PF00486">
    <property type="entry name" value="Trans_reg_C"/>
    <property type="match status" value="1"/>
</dbReference>
<protein>
    <submittedName>
        <fullName evidence="10">DNA-binding response OmpR family regulator</fullName>
    </submittedName>
</protein>
<name>A0A4R1GQ58_9BACT</name>
<feature type="domain" description="Response regulatory" evidence="8">
    <location>
        <begin position="1"/>
        <end position="109"/>
    </location>
</feature>
<evidence type="ECO:0000313" key="10">
    <source>
        <dbReference type="EMBL" id="TCK06652.1"/>
    </source>
</evidence>
<dbReference type="SMART" id="SM00448">
    <property type="entry name" value="REC"/>
    <property type="match status" value="1"/>
</dbReference>
<dbReference type="SUPFAM" id="SSF46894">
    <property type="entry name" value="C-terminal effector domain of the bipartite response regulators"/>
    <property type="match status" value="1"/>
</dbReference>
<keyword evidence="3" id="KW-0805">Transcription regulation</keyword>
<feature type="modified residue" description="4-aspartylphosphate" evidence="6">
    <location>
        <position position="45"/>
    </location>
</feature>
<evidence type="ECO:0000259" key="8">
    <source>
        <dbReference type="PROSITE" id="PS50110"/>
    </source>
</evidence>
<dbReference type="InterPro" id="IPR001789">
    <property type="entry name" value="Sig_transdc_resp-reg_receiver"/>
</dbReference>
<gene>
    <name evidence="10" type="ORF">CLV27_0458</name>
</gene>
<proteinExistence type="predicted"/>
<evidence type="ECO:0000256" key="4">
    <source>
        <dbReference type="ARBA" id="ARBA00023125"/>
    </source>
</evidence>
<dbReference type="GO" id="GO:0000156">
    <property type="term" value="F:phosphorelay response regulator activity"/>
    <property type="evidence" value="ECO:0007669"/>
    <property type="project" value="TreeGrafter"/>
</dbReference>
<dbReference type="GO" id="GO:0032993">
    <property type="term" value="C:protein-DNA complex"/>
    <property type="evidence" value="ECO:0007669"/>
    <property type="project" value="TreeGrafter"/>
</dbReference>
<dbReference type="PROSITE" id="PS51755">
    <property type="entry name" value="OMPR_PHOB"/>
    <property type="match status" value="1"/>
</dbReference>
<dbReference type="GO" id="GO:0000976">
    <property type="term" value="F:transcription cis-regulatory region binding"/>
    <property type="evidence" value="ECO:0007669"/>
    <property type="project" value="TreeGrafter"/>
</dbReference>
<dbReference type="GO" id="GO:0006355">
    <property type="term" value="P:regulation of DNA-templated transcription"/>
    <property type="evidence" value="ECO:0007669"/>
    <property type="project" value="InterPro"/>
</dbReference>
<evidence type="ECO:0000256" key="5">
    <source>
        <dbReference type="ARBA" id="ARBA00023163"/>
    </source>
</evidence>
<reference evidence="10 11" key="1">
    <citation type="submission" date="2019-03" db="EMBL/GenBank/DDBJ databases">
        <title>Genomic Encyclopedia of Archaeal and Bacterial Type Strains, Phase II (KMG-II): from individual species to whole genera.</title>
        <authorList>
            <person name="Goeker M."/>
        </authorList>
    </citation>
    <scope>NUCLEOTIDE SEQUENCE [LARGE SCALE GENOMIC DNA]</scope>
    <source>
        <strain evidence="10 11">DSM 24425</strain>
    </source>
</reference>
<keyword evidence="1 6" id="KW-0597">Phosphoprotein</keyword>
<accession>A0A4R1GQ58</accession>
<dbReference type="CDD" id="cd00383">
    <property type="entry name" value="trans_reg_C"/>
    <property type="match status" value="1"/>
</dbReference>
<evidence type="ECO:0000256" key="3">
    <source>
        <dbReference type="ARBA" id="ARBA00023015"/>
    </source>
</evidence>
<dbReference type="Gene3D" id="6.10.250.690">
    <property type="match status" value="1"/>
</dbReference>
<feature type="domain" description="OmpR/PhoB-type" evidence="9">
    <location>
        <begin position="115"/>
        <end position="208"/>
    </location>
</feature>
<keyword evidence="2" id="KW-0902">Two-component regulatory system</keyword>
<dbReference type="InterPro" id="IPR036388">
    <property type="entry name" value="WH-like_DNA-bd_sf"/>
</dbReference>
<dbReference type="PANTHER" id="PTHR48111">
    <property type="entry name" value="REGULATOR OF RPOS"/>
    <property type="match status" value="1"/>
</dbReference>
<keyword evidence="5" id="KW-0804">Transcription</keyword>
<feature type="DNA-binding region" description="OmpR/PhoB-type" evidence="7">
    <location>
        <begin position="115"/>
        <end position="208"/>
    </location>
</feature>
<dbReference type="InterPro" id="IPR011006">
    <property type="entry name" value="CheY-like_superfamily"/>
</dbReference>
<evidence type="ECO:0000256" key="1">
    <source>
        <dbReference type="ARBA" id="ARBA00022553"/>
    </source>
</evidence>
<dbReference type="Gene3D" id="3.40.50.2300">
    <property type="match status" value="1"/>
</dbReference>
<organism evidence="10 11">
    <name type="scientific">Phorcysia thermohydrogeniphila</name>
    <dbReference type="NCBI Taxonomy" id="936138"/>
    <lineage>
        <taxon>Bacteria</taxon>
        <taxon>Pseudomonadati</taxon>
        <taxon>Aquificota</taxon>
        <taxon>Aquificia</taxon>
        <taxon>Desulfurobacteriales</taxon>
        <taxon>Desulfurobacteriaceae</taxon>
        <taxon>Phorcysia</taxon>
    </lineage>
</organism>
<dbReference type="GO" id="GO:0005829">
    <property type="term" value="C:cytosol"/>
    <property type="evidence" value="ECO:0007669"/>
    <property type="project" value="TreeGrafter"/>
</dbReference>
<evidence type="ECO:0000256" key="6">
    <source>
        <dbReference type="PROSITE-ProRule" id="PRU00169"/>
    </source>
</evidence>
<dbReference type="InterPro" id="IPR039420">
    <property type="entry name" value="WalR-like"/>
</dbReference>
<dbReference type="InterPro" id="IPR001867">
    <property type="entry name" value="OmpR/PhoB-type_DNA-bd"/>
</dbReference>
<evidence type="ECO:0000259" key="9">
    <source>
        <dbReference type="PROSITE" id="PS51755"/>
    </source>
</evidence>
<dbReference type="AlphaFoldDB" id="A0A4R1GQ58"/>
<dbReference type="PROSITE" id="PS50110">
    <property type="entry name" value="RESPONSE_REGULATORY"/>
    <property type="match status" value="1"/>
</dbReference>
<keyword evidence="4 7" id="KW-0238">DNA-binding</keyword>
<keyword evidence="11" id="KW-1185">Reference proteome</keyword>
<dbReference type="SMART" id="SM00862">
    <property type="entry name" value="Trans_reg_C"/>
    <property type="match status" value="1"/>
</dbReference>
<sequence>MEDDPLLGESLKEFLEDSGVEVNWIQDERELFKLDLNSYDTVVLDLMLNFLKGEDLLVHIKRVSDVPILILTAKQSLEDKEVCFERGADDYLTKPFEPKELLLRLRALSRRKPLPRIQKIGNVTVDLDAETLFVDGKEVKLSRTAWKLFYLLLKHKGEILSKERIMSYVWEGKPVSDDILRAYIKELRRKLPRNLIETFKGRGYRLKG</sequence>
<evidence type="ECO:0000256" key="2">
    <source>
        <dbReference type="ARBA" id="ARBA00023012"/>
    </source>
</evidence>
<dbReference type="EMBL" id="SMFV01000001">
    <property type="protein sequence ID" value="TCK06652.1"/>
    <property type="molecule type" value="Genomic_DNA"/>
</dbReference>
<evidence type="ECO:0000313" key="11">
    <source>
        <dbReference type="Proteomes" id="UP000295777"/>
    </source>
</evidence>
<dbReference type="Gene3D" id="1.10.10.10">
    <property type="entry name" value="Winged helix-like DNA-binding domain superfamily/Winged helix DNA-binding domain"/>
    <property type="match status" value="1"/>
</dbReference>
<dbReference type="InterPro" id="IPR016032">
    <property type="entry name" value="Sig_transdc_resp-reg_C-effctor"/>
</dbReference>
<evidence type="ECO:0000256" key="7">
    <source>
        <dbReference type="PROSITE-ProRule" id="PRU01091"/>
    </source>
</evidence>
<dbReference type="Proteomes" id="UP000295777">
    <property type="component" value="Unassembled WGS sequence"/>
</dbReference>
<comment type="caution">
    <text evidence="10">The sequence shown here is derived from an EMBL/GenBank/DDBJ whole genome shotgun (WGS) entry which is preliminary data.</text>
</comment>
<dbReference type="SUPFAM" id="SSF52172">
    <property type="entry name" value="CheY-like"/>
    <property type="match status" value="1"/>
</dbReference>
<dbReference type="PANTHER" id="PTHR48111:SF22">
    <property type="entry name" value="REGULATOR OF RPOS"/>
    <property type="match status" value="1"/>
</dbReference>